<evidence type="ECO:0000256" key="1">
    <source>
        <dbReference type="ARBA" id="ARBA00005254"/>
    </source>
</evidence>
<dbReference type="PRINTS" id="PR01483">
    <property type="entry name" value="FASYNTHASE"/>
</dbReference>
<evidence type="ECO:0000313" key="3">
    <source>
        <dbReference type="EMBL" id="SDR22430.1"/>
    </source>
</evidence>
<dbReference type="InterPro" id="IPR002539">
    <property type="entry name" value="MaoC-like_dom"/>
</dbReference>
<dbReference type="InterPro" id="IPR029069">
    <property type="entry name" value="HotDog_dom_sf"/>
</dbReference>
<gene>
    <name evidence="3" type="ORF">SAMN04489764_4218</name>
</gene>
<dbReference type="Gene3D" id="3.10.129.10">
    <property type="entry name" value="Hotdog Thioesterase"/>
    <property type="match status" value="1"/>
</dbReference>
<keyword evidence="4" id="KW-1185">Reference proteome</keyword>
<dbReference type="EMBL" id="FNKK01000002">
    <property type="protein sequence ID" value="SDR22430.1"/>
    <property type="molecule type" value="Genomic_DNA"/>
</dbReference>
<dbReference type="AlphaFoldDB" id="A0A1H1HAI4"/>
<feature type="domain" description="MaoC-like" evidence="2">
    <location>
        <begin position="169"/>
        <end position="254"/>
    </location>
</feature>
<dbReference type="PANTHER" id="PTHR43841:SF3">
    <property type="entry name" value="(3R)-HYDROXYACYL-ACP DEHYDRATASE SUBUNIT HADB"/>
    <property type="match status" value="1"/>
</dbReference>
<dbReference type="PANTHER" id="PTHR43841">
    <property type="entry name" value="3-HYDROXYACYL-THIOESTER DEHYDRATASE HTDX-RELATED"/>
    <property type="match status" value="1"/>
</dbReference>
<organism evidence="3 4">
    <name type="scientific">Thermostaphylospora chromogena</name>
    <dbReference type="NCBI Taxonomy" id="35622"/>
    <lineage>
        <taxon>Bacteria</taxon>
        <taxon>Bacillati</taxon>
        <taxon>Actinomycetota</taxon>
        <taxon>Actinomycetes</taxon>
        <taxon>Streptosporangiales</taxon>
        <taxon>Thermomonosporaceae</taxon>
        <taxon>Thermostaphylospora</taxon>
    </lineage>
</organism>
<evidence type="ECO:0000313" key="4">
    <source>
        <dbReference type="Proteomes" id="UP000217103"/>
    </source>
</evidence>
<accession>A0A1H1HAI4</accession>
<dbReference type="RefSeq" id="WP_093261271.1">
    <property type="nucleotide sequence ID" value="NZ_FNKK01000002.1"/>
</dbReference>
<evidence type="ECO:0000259" key="2">
    <source>
        <dbReference type="Pfam" id="PF01575"/>
    </source>
</evidence>
<dbReference type="GO" id="GO:0005835">
    <property type="term" value="C:fatty acid synthase complex"/>
    <property type="evidence" value="ECO:0007669"/>
    <property type="project" value="InterPro"/>
</dbReference>
<dbReference type="GO" id="GO:0004312">
    <property type="term" value="F:fatty acid synthase activity"/>
    <property type="evidence" value="ECO:0007669"/>
    <property type="project" value="InterPro"/>
</dbReference>
<proteinExistence type="inferred from homology"/>
<dbReference type="Pfam" id="PF01575">
    <property type="entry name" value="MaoC_dehydratas"/>
    <property type="match status" value="1"/>
</dbReference>
<dbReference type="GO" id="GO:0006633">
    <property type="term" value="P:fatty acid biosynthetic process"/>
    <property type="evidence" value="ECO:0007669"/>
    <property type="project" value="InterPro"/>
</dbReference>
<dbReference type="InterPro" id="IPR003965">
    <property type="entry name" value="Fatty_acid_synthase"/>
</dbReference>
<dbReference type="CDD" id="cd03441">
    <property type="entry name" value="R_hydratase_like"/>
    <property type="match status" value="1"/>
</dbReference>
<name>A0A1H1HAI4_9ACTN</name>
<dbReference type="Proteomes" id="UP000217103">
    <property type="component" value="Unassembled WGS sequence"/>
</dbReference>
<dbReference type="SUPFAM" id="SSF54637">
    <property type="entry name" value="Thioesterase/thiol ester dehydrase-isomerase"/>
    <property type="match status" value="2"/>
</dbReference>
<protein>
    <submittedName>
        <fullName evidence="3">Acyl dehydratase</fullName>
    </submittedName>
</protein>
<reference evidence="3 4" key="1">
    <citation type="submission" date="2016-10" db="EMBL/GenBank/DDBJ databases">
        <authorList>
            <person name="de Groot N.N."/>
        </authorList>
    </citation>
    <scope>NUCLEOTIDE SEQUENCE [LARGE SCALE GENOMIC DNA]</scope>
    <source>
        <strain evidence="3 4">DSM 43794</strain>
    </source>
</reference>
<dbReference type="STRING" id="35622.SAMN04489764_4218"/>
<sequence>MTAPATSSAATAVFHDTRTVTAEEIGRHRAAVRSMIGAAHEPDPAVQASPVYPFVLASGASDRIIGELIGATDERPALVHLTQEILVHRPVRPGELITVGVRPLGARREPRGVRLALRCELSAGEDTPVATLVTGALLVGADTPEPFGEFPASAAPSPAGEQAEPIHVTHRLTTETIRRYAEASGDHNPIHLDADAARAAGFPGVIAHGMSVVALACEEVIDRYAAGDATRIRGVGVRFSAPVLPGEPVDLTMRPDRNMVGFAVRTPRGPALKNGWVTFFEERNPHG</sequence>
<dbReference type="OrthoDB" id="5522043at2"/>
<comment type="similarity">
    <text evidence="1">Belongs to the enoyl-CoA hydratase/isomerase family.</text>
</comment>